<sequence>MYQSPIQSMAHPSTPDDVTTFNYTLDWPYLENPSNTTFVGHTQIDICRCPRYNLLSQDENEPGHIYTRYSCAGPELRFKTGDEGLWVLQAPHGPINMLRPATKEEKDRRDEIYEDAEPIAYGSRNILFLTGPCPRGRYQAYATHKWLESISVSARQHVSCLSLLVQPYEEDASDAATRRAYSELSGYILQHLPGFKMLHLNIWDDEMKLYSAASEFSVLLHREDVTIAVRCNRWNKETREYNDPRMFLEDMNALPHRTRSETFIEEIQDDKTQEDNLGKQDDAHNALHKELGTAGDKSTSDDEFHEASPSSQDDKSDTELGHESEDDWTDAAMSPMDTDKDWQIL</sequence>
<dbReference type="EMBL" id="PDWZ02000009">
    <property type="protein sequence ID" value="KAB2102516.1"/>
    <property type="molecule type" value="Genomic_DNA"/>
</dbReference>
<accession>A0ACB6FDG2</accession>
<reference evidence="1 2" key="1">
    <citation type="journal article" date="2019" name="bioRxiv">
        <title>Genomics, evolutionary history and diagnostics of the Alternaria alternata species group including apple and Asian pear pathotypes.</title>
        <authorList>
            <person name="Armitage A.D."/>
            <person name="Cockerton H.M."/>
            <person name="Sreenivasaprasad S."/>
            <person name="Woodhall J.W."/>
            <person name="Lane C.R."/>
            <person name="Harrison R.J."/>
            <person name="Clarkson J.P."/>
        </authorList>
    </citation>
    <scope>NUCLEOTIDE SEQUENCE [LARGE SCALE GENOMIC DNA]</scope>
    <source>
        <strain evidence="1 2">FERA 650</strain>
    </source>
</reference>
<comment type="caution">
    <text evidence="1">The sequence shown here is derived from an EMBL/GenBank/DDBJ whole genome shotgun (WGS) entry which is preliminary data.</text>
</comment>
<evidence type="ECO:0000313" key="1">
    <source>
        <dbReference type="EMBL" id="KAB2102516.1"/>
    </source>
</evidence>
<evidence type="ECO:0000313" key="2">
    <source>
        <dbReference type="Proteomes" id="UP000293547"/>
    </source>
</evidence>
<dbReference type="Proteomes" id="UP000293547">
    <property type="component" value="Unassembled WGS sequence"/>
</dbReference>
<gene>
    <name evidence="1" type="ORF">AG0111_0g9355</name>
</gene>
<organism evidence="1 2">
    <name type="scientific">Alternaria gaisen</name>
    <dbReference type="NCBI Taxonomy" id="167740"/>
    <lineage>
        <taxon>Eukaryota</taxon>
        <taxon>Fungi</taxon>
        <taxon>Dikarya</taxon>
        <taxon>Ascomycota</taxon>
        <taxon>Pezizomycotina</taxon>
        <taxon>Dothideomycetes</taxon>
        <taxon>Pleosporomycetidae</taxon>
        <taxon>Pleosporales</taxon>
        <taxon>Pleosporineae</taxon>
        <taxon>Pleosporaceae</taxon>
        <taxon>Alternaria</taxon>
        <taxon>Alternaria sect. Alternaria</taxon>
    </lineage>
</organism>
<protein>
    <submittedName>
        <fullName evidence="1">Uncharacterized protein</fullName>
    </submittedName>
</protein>
<proteinExistence type="predicted"/>
<name>A0ACB6FDG2_9PLEO</name>
<keyword evidence="2" id="KW-1185">Reference proteome</keyword>